<dbReference type="RefSeq" id="XP_062717494.1">
    <property type="nucleotide sequence ID" value="XM_062868149.1"/>
</dbReference>
<dbReference type="AlphaFoldDB" id="A0AAJ0LXW5"/>
<evidence type="ECO:0000256" key="1">
    <source>
        <dbReference type="SAM" id="SignalP"/>
    </source>
</evidence>
<keyword evidence="1" id="KW-0732">Signal</keyword>
<proteinExistence type="predicted"/>
<feature type="chain" id="PRO_5042508264" description="GmrSD restriction endonucleases C-terminal domain-containing protein" evidence="1">
    <location>
        <begin position="17"/>
        <end position="220"/>
    </location>
</feature>
<gene>
    <name evidence="3" type="ORF">B0T15DRAFT_514967</name>
</gene>
<dbReference type="Pfam" id="PF07510">
    <property type="entry name" value="GmrSD_C"/>
    <property type="match status" value="1"/>
</dbReference>
<accession>A0AAJ0LXW5</accession>
<evidence type="ECO:0000313" key="4">
    <source>
        <dbReference type="Proteomes" id="UP001273166"/>
    </source>
</evidence>
<reference evidence="3" key="2">
    <citation type="submission" date="2023-06" db="EMBL/GenBank/DDBJ databases">
        <authorList>
            <consortium name="Lawrence Berkeley National Laboratory"/>
            <person name="Mondo S.J."/>
            <person name="Hensen N."/>
            <person name="Bonometti L."/>
            <person name="Westerberg I."/>
            <person name="Brannstrom I.O."/>
            <person name="Guillou S."/>
            <person name="Cros-Aarteil S."/>
            <person name="Calhoun S."/>
            <person name="Haridas S."/>
            <person name="Kuo A."/>
            <person name="Pangilinan J."/>
            <person name="Riley R."/>
            <person name="Labutti K."/>
            <person name="Andreopoulos B."/>
            <person name="Lipzen A."/>
            <person name="Chen C."/>
            <person name="Yanf M."/>
            <person name="Daum C."/>
            <person name="Ng V."/>
            <person name="Clum A."/>
            <person name="Steindorff A."/>
            <person name="Ohm R."/>
            <person name="Martin F."/>
            <person name="Silar P."/>
            <person name="Natvig D."/>
            <person name="Lalanne C."/>
            <person name="Gautier V."/>
            <person name="Ament-Velasquez S.L."/>
            <person name="Kruys A."/>
            <person name="Hutchinson M.I."/>
            <person name="Powell A.J."/>
            <person name="Barry K."/>
            <person name="Miller A.N."/>
            <person name="Grigoriev I.V."/>
            <person name="Debuchy R."/>
            <person name="Gladieux P."/>
            <person name="Thoren M.H."/>
            <person name="Johannesson H."/>
        </authorList>
    </citation>
    <scope>NUCLEOTIDE SEQUENCE</scope>
    <source>
        <strain evidence="3">CBS 333.67</strain>
    </source>
</reference>
<dbReference type="GeneID" id="87886978"/>
<sequence>MKSFIVGALLVAAVSAIPMPAPTPPGIPSASTAKTQLAALTVKAAVDDGNYDRDLFPTWGTVSGTCNTRQVISWFLLLFSRITFREYVLKRDGSNVVTNSACTATSGTWFSPYDGATWTAAADVDIDHMVPLKNAWISGANTWSAAKRTQFANDIDTPQLWAVTDNVNQAKGDKSPDVWKPPLTSFYCTYSRSWVAVKYAYGLSVTSAEKSALSSMLNTC</sequence>
<dbReference type="Proteomes" id="UP001273166">
    <property type="component" value="Unassembled WGS sequence"/>
</dbReference>
<keyword evidence="4" id="KW-1185">Reference proteome</keyword>
<evidence type="ECO:0000259" key="2">
    <source>
        <dbReference type="Pfam" id="PF07510"/>
    </source>
</evidence>
<feature type="signal peptide" evidence="1">
    <location>
        <begin position="1"/>
        <end position="16"/>
    </location>
</feature>
<protein>
    <recommendedName>
        <fullName evidence="2">GmrSD restriction endonucleases C-terminal domain-containing protein</fullName>
    </recommendedName>
</protein>
<feature type="domain" description="GmrSD restriction endonucleases C-terminal" evidence="2">
    <location>
        <begin position="119"/>
        <end position="214"/>
    </location>
</feature>
<comment type="caution">
    <text evidence="3">The sequence shown here is derived from an EMBL/GenBank/DDBJ whole genome shotgun (WGS) entry which is preliminary data.</text>
</comment>
<organism evidence="3 4">
    <name type="scientific">Chaetomium strumarium</name>
    <dbReference type="NCBI Taxonomy" id="1170767"/>
    <lineage>
        <taxon>Eukaryota</taxon>
        <taxon>Fungi</taxon>
        <taxon>Dikarya</taxon>
        <taxon>Ascomycota</taxon>
        <taxon>Pezizomycotina</taxon>
        <taxon>Sordariomycetes</taxon>
        <taxon>Sordariomycetidae</taxon>
        <taxon>Sordariales</taxon>
        <taxon>Chaetomiaceae</taxon>
        <taxon>Chaetomium</taxon>
    </lineage>
</organism>
<dbReference type="InterPro" id="IPR011089">
    <property type="entry name" value="GmrSD_C"/>
</dbReference>
<evidence type="ECO:0000313" key="3">
    <source>
        <dbReference type="EMBL" id="KAK3301714.1"/>
    </source>
</evidence>
<dbReference type="PANTHER" id="PTHR24094:SF15">
    <property type="entry name" value="AMP-DEPENDENT SYNTHETASE_LIGASE DOMAIN-CONTAINING PROTEIN-RELATED"/>
    <property type="match status" value="1"/>
</dbReference>
<dbReference type="EMBL" id="JAUDZG010000008">
    <property type="protein sequence ID" value="KAK3301714.1"/>
    <property type="molecule type" value="Genomic_DNA"/>
</dbReference>
<dbReference type="PANTHER" id="PTHR24094">
    <property type="entry name" value="SECRETED PROTEIN"/>
    <property type="match status" value="1"/>
</dbReference>
<reference evidence="3" key="1">
    <citation type="journal article" date="2023" name="Mol. Phylogenet. Evol.">
        <title>Genome-scale phylogeny and comparative genomics of the fungal order Sordariales.</title>
        <authorList>
            <person name="Hensen N."/>
            <person name="Bonometti L."/>
            <person name="Westerberg I."/>
            <person name="Brannstrom I.O."/>
            <person name="Guillou S."/>
            <person name="Cros-Aarteil S."/>
            <person name="Calhoun S."/>
            <person name="Haridas S."/>
            <person name="Kuo A."/>
            <person name="Mondo S."/>
            <person name="Pangilinan J."/>
            <person name="Riley R."/>
            <person name="LaButti K."/>
            <person name="Andreopoulos B."/>
            <person name="Lipzen A."/>
            <person name="Chen C."/>
            <person name="Yan M."/>
            <person name="Daum C."/>
            <person name="Ng V."/>
            <person name="Clum A."/>
            <person name="Steindorff A."/>
            <person name="Ohm R.A."/>
            <person name="Martin F."/>
            <person name="Silar P."/>
            <person name="Natvig D.O."/>
            <person name="Lalanne C."/>
            <person name="Gautier V."/>
            <person name="Ament-Velasquez S.L."/>
            <person name="Kruys A."/>
            <person name="Hutchinson M.I."/>
            <person name="Powell A.J."/>
            <person name="Barry K."/>
            <person name="Miller A.N."/>
            <person name="Grigoriev I.V."/>
            <person name="Debuchy R."/>
            <person name="Gladieux P."/>
            <person name="Hiltunen Thoren M."/>
            <person name="Johannesson H."/>
        </authorList>
    </citation>
    <scope>NUCLEOTIDE SEQUENCE</scope>
    <source>
        <strain evidence="3">CBS 333.67</strain>
    </source>
</reference>
<name>A0AAJ0LXW5_9PEZI</name>